<dbReference type="InterPro" id="IPR016039">
    <property type="entry name" value="Thiolase-like"/>
</dbReference>
<dbReference type="InterPro" id="IPR014031">
    <property type="entry name" value="Ketoacyl_synth_C"/>
</dbReference>
<dbReference type="UniPathway" id="UPA00094"/>
<dbReference type="NCBIfam" id="NF005589">
    <property type="entry name" value="PRK07314.1"/>
    <property type="match status" value="1"/>
</dbReference>
<dbReference type="SUPFAM" id="SSF53901">
    <property type="entry name" value="Thiolase-like"/>
    <property type="match status" value="2"/>
</dbReference>
<dbReference type="Proteomes" id="UP000242857">
    <property type="component" value="Unassembled WGS sequence"/>
</dbReference>
<accession>A0A1M4Y1T3</accession>
<keyword evidence="8" id="KW-0443">Lipid metabolism</keyword>
<dbReference type="PANTHER" id="PTHR11712:SF336">
    <property type="entry name" value="3-OXOACYL-[ACYL-CARRIER-PROTEIN] SYNTHASE, MITOCHONDRIAL"/>
    <property type="match status" value="1"/>
</dbReference>
<dbReference type="AlphaFoldDB" id="A0A1M4Y1T3"/>
<evidence type="ECO:0000259" key="14">
    <source>
        <dbReference type="PROSITE" id="PS52004"/>
    </source>
</evidence>
<dbReference type="InterPro" id="IPR017568">
    <property type="entry name" value="3-oxoacyl-ACP_synth-2"/>
</dbReference>
<evidence type="ECO:0000256" key="9">
    <source>
        <dbReference type="ARBA" id="ARBA00023160"/>
    </source>
</evidence>
<dbReference type="InterPro" id="IPR000794">
    <property type="entry name" value="Beta-ketoacyl_synthase"/>
</dbReference>
<keyword evidence="7" id="KW-0276">Fatty acid metabolism</keyword>
<feature type="active site" description="For beta-ketoacyl synthase activity" evidence="12">
    <location>
        <position position="165"/>
    </location>
</feature>
<comment type="similarity">
    <text evidence="2 11 13">Belongs to the thiolase-like superfamily. Beta-ketoacyl-ACP synthases family.</text>
</comment>
<dbReference type="GO" id="GO:0005829">
    <property type="term" value="C:cytosol"/>
    <property type="evidence" value="ECO:0007669"/>
    <property type="project" value="TreeGrafter"/>
</dbReference>
<comment type="catalytic activity">
    <reaction evidence="11">
        <text>(9Z)-hexadecenoyl-[ACP] + malonyl-[ACP] + H(+) = 3-oxo-(11Z)-octadecenoyl-[ACP] + holo-[ACP] + CO2</text>
        <dbReference type="Rhea" id="RHEA:55040"/>
        <dbReference type="Rhea" id="RHEA-COMP:9623"/>
        <dbReference type="Rhea" id="RHEA-COMP:9685"/>
        <dbReference type="Rhea" id="RHEA-COMP:10800"/>
        <dbReference type="Rhea" id="RHEA-COMP:14074"/>
        <dbReference type="ChEBI" id="CHEBI:15378"/>
        <dbReference type="ChEBI" id="CHEBI:16526"/>
        <dbReference type="ChEBI" id="CHEBI:64479"/>
        <dbReference type="ChEBI" id="CHEBI:78449"/>
        <dbReference type="ChEBI" id="CHEBI:83989"/>
        <dbReference type="ChEBI" id="CHEBI:138538"/>
        <dbReference type="EC" id="2.3.1.179"/>
    </reaction>
</comment>
<dbReference type="STRING" id="213588.SAMN02745204_01576"/>
<evidence type="ECO:0000256" key="8">
    <source>
        <dbReference type="ARBA" id="ARBA00023098"/>
    </source>
</evidence>
<evidence type="ECO:0000256" key="6">
    <source>
        <dbReference type="ARBA" id="ARBA00022679"/>
    </source>
</evidence>
<dbReference type="NCBIfam" id="TIGR03150">
    <property type="entry name" value="fabF"/>
    <property type="match status" value="1"/>
</dbReference>
<dbReference type="CDD" id="cd00834">
    <property type="entry name" value="KAS_I_II"/>
    <property type="match status" value="1"/>
</dbReference>
<name>A0A1M4Y1T3_9GAMM</name>
<evidence type="ECO:0000313" key="15">
    <source>
        <dbReference type="EMBL" id="SHE99638.1"/>
    </source>
</evidence>
<evidence type="ECO:0000256" key="1">
    <source>
        <dbReference type="ARBA" id="ARBA00005194"/>
    </source>
</evidence>
<keyword evidence="6 11" id="KW-0808">Transferase</keyword>
<dbReference type="EC" id="2.3.1.179" evidence="3 11"/>
<comment type="catalytic activity">
    <reaction evidence="11">
        <text>a fatty acyl-[ACP] + malonyl-[ACP] + H(+) = a 3-oxoacyl-[ACP] + holo-[ACP] + CO2</text>
        <dbReference type="Rhea" id="RHEA:22836"/>
        <dbReference type="Rhea" id="RHEA-COMP:9623"/>
        <dbReference type="Rhea" id="RHEA-COMP:9685"/>
        <dbReference type="Rhea" id="RHEA-COMP:9916"/>
        <dbReference type="Rhea" id="RHEA-COMP:14125"/>
        <dbReference type="ChEBI" id="CHEBI:15378"/>
        <dbReference type="ChEBI" id="CHEBI:16526"/>
        <dbReference type="ChEBI" id="CHEBI:64479"/>
        <dbReference type="ChEBI" id="CHEBI:78449"/>
        <dbReference type="ChEBI" id="CHEBI:78776"/>
        <dbReference type="ChEBI" id="CHEBI:138651"/>
    </reaction>
</comment>
<keyword evidence="5 11" id="KW-0444">Lipid biosynthesis</keyword>
<reference evidence="16" key="1">
    <citation type="submission" date="2016-11" db="EMBL/GenBank/DDBJ databases">
        <authorList>
            <person name="Varghese N."/>
            <person name="Submissions S."/>
        </authorList>
    </citation>
    <scope>NUCLEOTIDE SEQUENCE [LARGE SCALE GENOMIC DNA]</scope>
    <source>
        <strain evidence="16">DSM 14834</strain>
    </source>
</reference>
<evidence type="ECO:0000256" key="12">
    <source>
        <dbReference type="PIRSR" id="PIRSR000447-1"/>
    </source>
</evidence>
<sequence length="413" mass="43409">MMGKRRVVVTGMGIVSPLGNDLTSNWDAIIHGRSGIGPVTGFDASSYPTRIAGEIRDFDVTRWVNPKDAKKMDHFIHYGLAAALMAKEDAGLEITEANAERIGALIGAGIGGIWGIEETAIKLHEGGVRKISPFYIPSTIINMLPGQLSLLTGLKGPTFSAVSACATANHSIGTAMRMIQYGDADVMFAGGAERGSSPTSMGGFCAMKAMSTRNDDPTRASRPWDADRDGFVLGDGAGILVLEEYEHAKARGARIYCELAGFGASSDAFHMTAPSENGEGPARCMLLALRDAGVNPEDVGYINAHGTSTPLGDVAETQAIKRALGEHAYRTMVSSTKSMTGHLLGAAGGVEAIYTVKALETGIIPPTINLEQPGEGCDLDYVPNVAREAKIDVAVSNGFGFGGTNATLVFKRI</sequence>
<dbReference type="NCBIfam" id="NF004970">
    <property type="entry name" value="PRK06333.1"/>
    <property type="match status" value="1"/>
</dbReference>
<evidence type="ECO:0000256" key="4">
    <source>
        <dbReference type="ARBA" id="ARBA00014657"/>
    </source>
</evidence>
<dbReference type="PANTHER" id="PTHR11712">
    <property type="entry name" value="POLYKETIDE SYNTHASE-RELATED"/>
    <property type="match status" value="1"/>
</dbReference>
<feature type="domain" description="Ketosynthase family 3 (KS3)" evidence="14">
    <location>
        <begin position="4"/>
        <end position="412"/>
    </location>
</feature>
<evidence type="ECO:0000256" key="7">
    <source>
        <dbReference type="ARBA" id="ARBA00022832"/>
    </source>
</evidence>
<keyword evidence="10 11" id="KW-0012">Acyltransferase</keyword>
<dbReference type="Gene3D" id="3.40.47.10">
    <property type="match status" value="1"/>
</dbReference>
<dbReference type="GO" id="GO:0006633">
    <property type="term" value="P:fatty acid biosynthetic process"/>
    <property type="evidence" value="ECO:0007669"/>
    <property type="project" value="UniProtKB-UniRule"/>
</dbReference>
<dbReference type="PROSITE" id="PS52004">
    <property type="entry name" value="KS3_2"/>
    <property type="match status" value="1"/>
</dbReference>
<dbReference type="InterPro" id="IPR018201">
    <property type="entry name" value="Ketoacyl_synth_AS"/>
</dbReference>
<evidence type="ECO:0000256" key="13">
    <source>
        <dbReference type="RuleBase" id="RU003694"/>
    </source>
</evidence>
<dbReference type="SMART" id="SM00825">
    <property type="entry name" value="PKS_KS"/>
    <property type="match status" value="1"/>
</dbReference>
<organism evidence="15 16">
    <name type="scientific">Thermomonas hydrothermalis</name>
    <dbReference type="NCBI Taxonomy" id="213588"/>
    <lineage>
        <taxon>Bacteria</taxon>
        <taxon>Pseudomonadati</taxon>
        <taxon>Pseudomonadota</taxon>
        <taxon>Gammaproteobacteria</taxon>
        <taxon>Lysobacterales</taxon>
        <taxon>Lysobacteraceae</taxon>
        <taxon>Thermomonas</taxon>
    </lineage>
</organism>
<dbReference type="InterPro" id="IPR014030">
    <property type="entry name" value="Ketoacyl_synth_N"/>
</dbReference>
<evidence type="ECO:0000256" key="3">
    <source>
        <dbReference type="ARBA" id="ARBA00012356"/>
    </source>
</evidence>
<evidence type="ECO:0000313" key="16">
    <source>
        <dbReference type="Proteomes" id="UP000242857"/>
    </source>
</evidence>
<gene>
    <name evidence="15" type="ORF">SAMN02745204_01576</name>
</gene>
<dbReference type="GO" id="GO:0004315">
    <property type="term" value="F:3-oxoacyl-[acyl-carrier-protein] synthase activity"/>
    <property type="evidence" value="ECO:0007669"/>
    <property type="project" value="UniProtKB-UniRule"/>
</dbReference>
<evidence type="ECO:0000256" key="2">
    <source>
        <dbReference type="ARBA" id="ARBA00008467"/>
    </source>
</evidence>
<comment type="function">
    <text evidence="11">Involved in the type II fatty acid elongation cycle. Catalyzes the elongation of a wide range of acyl-ACP by the addition of two carbons from malonyl-ACP to an acyl acceptor. Can efficiently catalyze the conversion of palmitoleoyl-ACP (cis-hexadec-9-enoyl-ACP) to cis-vaccenoyl-ACP (cis-octadec-11-enoyl-ACP), an essential step in the thermal regulation of fatty acid composition.</text>
</comment>
<evidence type="ECO:0000256" key="11">
    <source>
        <dbReference type="PIRNR" id="PIRNR000447"/>
    </source>
</evidence>
<dbReference type="Pfam" id="PF00109">
    <property type="entry name" value="ketoacyl-synt"/>
    <property type="match status" value="1"/>
</dbReference>
<dbReference type="PIRSF" id="PIRSF000447">
    <property type="entry name" value="KAS_II"/>
    <property type="match status" value="1"/>
</dbReference>
<keyword evidence="9 11" id="KW-0275">Fatty acid biosynthesis</keyword>
<dbReference type="FunFam" id="3.40.47.10:FF:000009">
    <property type="entry name" value="3-oxoacyl-[acyl-carrier-protein] synthase 2"/>
    <property type="match status" value="1"/>
</dbReference>
<dbReference type="InterPro" id="IPR020841">
    <property type="entry name" value="PKS_Beta-ketoAc_synthase_dom"/>
</dbReference>
<dbReference type="Pfam" id="PF02801">
    <property type="entry name" value="Ketoacyl-synt_C"/>
    <property type="match status" value="1"/>
</dbReference>
<dbReference type="PROSITE" id="PS00606">
    <property type="entry name" value="KS3_1"/>
    <property type="match status" value="1"/>
</dbReference>
<comment type="pathway">
    <text evidence="1 11">Lipid metabolism; fatty acid biosynthesis.</text>
</comment>
<evidence type="ECO:0000256" key="10">
    <source>
        <dbReference type="ARBA" id="ARBA00023315"/>
    </source>
</evidence>
<keyword evidence="16" id="KW-1185">Reference proteome</keyword>
<proteinExistence type="inferred from homology"/>
<evidence type="ECO:0000256" key="5">
    <source>
        <dbReference type="ARBA" id="ARBA00022516"/>
    </source>
</evidence>
<protein>
    <recommendedName>
        <fullName evidence="4 11">3-oxoacyl-[acyl-carrier-protein] synthase 2</fullName>
        <ecNumber evidence="3 11">2.3.1.179</ecNumber>
    </recommendedName>
</protein>
<dbReference type="EMBL" id="FQUK01000024">
    <property type="protein sequence ID" value="SHE99638.1"/>
    <property type="molecule type" value="Genomic_DNA"/>
</dbReference>